<evidence type="ECO:0000259" key="2">
    <source>
        <dbReference type="SMART" id="SM01007"/>
    </source>
</evidence>
<feature type="region of interest" description="Disordered" evidence="1">
    <location>
        <begin position="1"/>
        <end position="31"/>
    </location>
</feature>
<dbReference type="InterPro" id="IPR036409">
    <property type="entry name" value="Aldolase_II/adducin_N_sf"/>
</dbReference>
<dbReference type="FunFam" id="3.40.225.10:FF:000009">
    <property type="entry name" value="Class II aldolase/adducin N-terminal"/>
    <property type="match status" value="1"/>
</dbReference>
<gene>
    <name evidence="3" type="ORF">BMF94_1124</name>
</gene>
<dbReference type="PANTHER" id="PTHR10672">
    <property type="entry name" value="ADDUCIN"/>
    <property type="match status" value="1"/>
</dbReference>
<accession>A0A2S5BGB8</accession>
<protein>
    <recommendedName>
        <fullName evidence="2">Class II aldolase/adducin N-terminal domain-containing protein</fullName>
    </recommendedName>
</protein>
<evidence type="ECO:0000256" key="1">
    <source>
        <dbReference type="SAM" id="MobiDB-lite"/>
    </source>
</evidence>
<dbReference type="PANTHER" id="PTHR10672:SF40">
    <property type="entry name" value="CLASS II ALDOLASE_ADDUCIN DOMAIN PROTEIN (AFU_ORTHOLOGUE AFUA_3G09800)"/>
    <property type="match status" value="1"/>
</dbReference>
<dbReference type="OrthoDB" id="3238794at2759"/>
<dbReference type="InterPro" id="IPR051017">
    <property type="entry name" value="Aldolase-II_Adducin_sf"/>
</dbReference>
<name>A0A2S5BGB8_9BASI</name>
<dbReference type="Pfam" id="PF00596">
    <property type="entry name" value="Aldolase_II"/>
    <property type="match status" value="1"/>
</dbReference>
<comment type="caution">
    <text evidence="3">The sequence shown here is derived from an EMBL/GenBank/DDBJ whole genome shotgun (WGS) entry which is preliminary data.</text>
</comment>
<evidence type="ECO:0000313" key="3">
    <source>
        <dbReference type="EMBL" id="POY75811.1"/>
    </source>
</evidence>
<dbReference type="SMART" id="SM01007">
    <property type="entry name" value="Aldolase_II"/>
    <property type="match status" value="1"/>
</dbReference>
<organism evidence="3 4">
    <name type="scientific">Rhodotorula taiwanensis</name>
    <dbReference type="NCBI Taxonomy" id="741276"/>
    <lineage>
        <taxon>Eukaryota</taxon>
        <taxon>Fungi</taxon>
        <taxon>Dikarya</taxon>
        <taxon>Basidiomycota</taxon>
        <taxon>Pucciniomycotina</taxon>
        <taxon>Microbotryomycetes</taxon>
        <taxon>Sporidiobolales</taxon>
        <taxon>Sporidiobolaceae</taxon>
        <taxon>Rhodotorula</taxon>
    </lineage>
</organism>
<evidence type="ECO:0000313" key="4">
    <source>
        <dbReference type="Proteomes" id="UP000237144"/>
    </source>
</evidence>
<dbReference type="STRING" id="741276.A0A2S5BGB8"/>
<dbReference type="GO" id="GO:0005856">
    <property type="term" value="C:cytoskeleton"/>
    <property type="evidence" value="ECO:0007669"/>
    <property type="project" value="TreeGrafter"/>
</dbReference>
<sequence>MLSKAPHGRDSGRPHRALIPDGASPQDQPPSAAYREFAAAQLARHESFSNSCFPARALALDDSLILHTLATLGSTRSTLIMAPVAIETPSQATAAAAAVAPHLLKANKPHAPEFKQSVAGLSENPLQRTYRGNKEGTIHLEGIPKISDPYEKREWVKQQLAAAFQYWGKLGYAEGLSGHITVRDPVMPDHSWRNKTRSGMRSSLTDLRPCLRMNPIAVHFSSITVSKLVLVTPEGYVHPDGAQLPINTAGFHIHTAIHDARPEIQAAAHCHSLHGKAWSVFGKPIDIMTQDACLFYDNCAVYKNFGGIVLAPEEGKNIAEALGPKSKACILQNHGLLTLGMTVGEAAYYFSALDRLCKVQLMTEAASASGIQRNIIDDDDASFTAATLQHPENVYANWKPEYELLVEEKGDKFLR</sequence>
<dbReference type="InterPro" id="IPR001303">
    <property type="entry name" value="Aldolase_II/adducin_N"/>
</dbReference>
<keyword evidence="4" id="KW-1185">Reference proteome</keyword>
<dbReference type="Gene3D" id="3.40.225.10">
    <property type="entry name" value="Class II aldolase/adducin N-terminal domain"/>
    <property type="match status" value="1"/>
</dbReference>
<proteinExistence type="predicted"/>
<dbReference type="EMBL" id="PJQD01000011">
    <property type="protein sequence ID" value="POY75811.1"/>
    <property type="molecule type" value="Genomic_DNA"/>
</dbReference>
<dbReference type="SUPFAM" id="SSF53639">
    <property type="entry name" value="AraD/HMP-PK domain-like"/>
    <property type="match status" value="1"/>
</dbReference>
<dbReference type="GO" id="GO:0051015">
    <property type="term" value="F:actin filament binding"/>
    <property type="evidence" value="ECO:0007669"/>
    <property type="project" value="TreeGrafter"/>
</dbReference>
<dbReference type="Proteomes" id="UP000237144">
    <property type="component" value="Unassembled WGS sequence"/>
</dbReference>
<reference evidence="3 4" key="1">
    <citation type="journal article" date="2018" name="Front. Microbiol.">
        <title>Prospects for Fungal Bioremediation of Acidic Radioactive Waste Sites: Characterization and Genome Sequence of Rhodotorula taiwanensis MD1149.</title>
        <authorList>
            <person name="Tkavc R."/>
            <person name="Matrosova V.Y."/>
            <person name="Grichenko O.E."/>
            <person name="Gostincar C."/>
            <person name="Volpe R.P."/>
            <person name="Klimenkova P."/>
            <person name="Gaidamakova E.K."/>
            <person name="Zhou C.E."/>
            <person name="Stewart B.J."/>
            <person name="Lyman M.G."/>
            <person name="Malfatti S.A."/>
            <person name="Rubinfeld B."/>
            <person name="Courtot M."/>
            <person name="Singh J."/>
            <person name="Dalgard C.L."/>
            <person name="Hamilton T."/>
            <person name="Frey K.G."/>
            <person name="Gunde-Cimerman N."/>
            <person name="Dugan L."/>
            <person name="Daly M.J."/>
        </authorList>
    </citation>
    <scope>NUCLEOTIDE SEQUENCE [LARGE SCALE GENOMIC DNA]</scope>
    <source>
        <strain evidence="3 4">MD1149</strain>
    </source>
</reference>
<feature type="domain" description="Class II aldolase/adducin N-terminal" evidence="2">
    <location>
        <begin position="158"/>
        <end position="361"/>
    </location>
</feature>
<dbReference type="AlphaFoldDB" id="A0A2S5BGB8"/>